<comment type="caution">
    <text evidence="2">The sequence shown here is derived from an EMBL/GenBank/DDBJ whole genome shotgun (WGS) entry which is preliminary data.</text>
</comment>
<dbReference type="Proteomes" id="UP000006408">
    <property type="component" value="Unassembled WGS sequence"/>
</dbReference>
<keyword evidence="3" id="KW-1185">Reference proteome</keyword>
<accession>C4FDQ9</accession>
<gene>
    <name evidence="2" type="ORF">BIFANG_02447</name>
</gene>
<evidence type="ECO:0000256" key="1">
    <source>
        <dbReference type="SAM" id="MobiDB-lite"/>
    </source>
</evidence>
<dbReference type="EMBL" id="ABYS02000004">
    <property type="protein sequence ID" value="EEP21091.1"/>
    <property type="molecule type" value="Genomic_DNA"/>
</dbReference>
<reference evidence="2" key="1">
    <citation type="submission" date="2009-04" db="EMBL/GenBank/DDBJ databases">
        <authorList>
            <person name="Weinstock G."/>
            <person name="Sodergren E."/>
            <person name="Clifton S."/>
            <person name="Fulton L."/>
            <person name="Fulton B."/>
            <person name="Courtney L."/>
            <person name="Fronick C."/>
            <person name="Harrison M."/>
            <person name="Strong C."/>
            <person name="Farmer C."/>
            <person name="Delahaunty K."/>
            <person name="Markovic C."/>
            <person name="Hall O."/>
            <person name="Minx P."/>
            <person name="Tomlinson C."/>
            <person name="Mitreva M."/>
            <person name="Nelson J."/>
            <person name="Hou S."/>
            <person name="Wollam A."/>
            <person name="Pepin K.H."/>
            <person name="Johnson M."/>
            <person name="Bhonagiri V."/>
            <person name="Nash W.E."/>
            <person name="Warren W."/>
            <person name="Chinwalla A."/>
            <person name="Mardis E.R."/>
            <person name="Wilson R.K."/>
        </authorList>
    </citation>
    <scope>NUCLEOTIDE SEQUENCE [LARGE SCALE GENOMIC DNA]</scope>
    <source>
        <strain evidence="2">DSM 20098</strain>
    </source>
</reference>
<evidence type="ECO:0000313" key="3">
    <source>
        <dbReference type="Proteomes" id="UP000006408"/>
    </source>
</evidence>
<proteinExistence type="predicted"/>
<organism evidence="2 3">
    <name type="scientific">Bifidobacterium angulatum DSM 20098 = JCM 7096</name>
    <dbReference type="NCBI Taxonomy" id="518635"/>
    <lineage>
        <taxon>Bacteria</taxon>
        <taxon>Bacillati</taxon>
        <taxon>Actinomycetota</taxon>
        <taxon>Actinomycetes</taxon>
        <taxon>Bifidobacteriales</taxon>
        <taxon>Bifidobacteriaceae</taxon>
        <taxon>Bifidobacterium</taxon>
    </lineage>
</organism>
<evidence type="ECO:0000313" key="2">
    <source>
        <dbReference type="EMBL" id="EEP21091.1"/>
    </source>
</evidence>
<dbReference type="PATRIC" id="fig|518635.7.peg.407"/>
<protein>
    <submittedName>
        <fullName evidence="2">Uncharacterized protein</fullName>
    </submittedName>
</protein>
<sequence>MLRNTHAPHPTRRHAQHRIPTGTARQERLQWRNGTIPAHCGEYSRKSLIIQAR</sequence>
<feature type="region of interest" description="Disordered" evidence="1">
    <location>
        <begin position="1"/>
        <end position="25"/>
    </location>
</feature>
<name>C4FDQ9_9BIFI</name>
<dbReference type="AlphaFoldDB" id="C4FDQ9"/>
<dbReference type="HOGENOM" id="CLU_3058967_0_0_11"/>